<gene>
    <name evidence="2" type="ORF">THII_0960</name>
</gene>
<evidence type="ECO:0000313" key="3">
    <source>
        <dbReference type="Proteomes" id="UP000031623"/>
    </source>
</evidence>
<proteinExistence type="predicted"/>
<reference evidence="2 3" key="1">
    <citation type="journal article" date="2014" name="ISME J.">
        <title>Ecophysiology of Thioploca ingrica as revealed by the complete genome sequence supplemented with proteomic evidence.</title>
        <authorList>
            <person name="Kojima H."/>
            <person name="Ogura Y."/>
            <person name="Yamamoto N."/>
            <person name="Togashi T."/>
            <person name="Mori H."/>
            <person name="Watanabe T."/>
            <person name="Nemoto F."/>
            <person name="Kurokawa K."/>
            <person name="Hayashi T."/>
            <person name="Fukui M."/>
        </authorList>
    </citation>
    <scope>NUCLEOTIDE SEQUENCE [LARGE SCALE GENOMIC DNA]</scope>
</reference>
<organism evidence="2 3">
    <name type="scientific">Thioploca ingrica</name>
    <dbReference type="NCBI Taxonomy" id="40754"/>
    <lineage>
        <taxon>Bacteria</taxon>
        <taxon>Pseudomonadati</taxon>
        <taxon>Pseudomonadota</taxon>
        <taxon>Gammaproteobacteria</taxon>
        <taxon>Thiotrichales</taxon>
        <taxon>Thiotrichaceae</taxon>
        <taxon>Thioploca</taxon>
    </lineage>
</organism>
<keyword evidence="3" id="KW-1185">Reference proteome</keyword>
<accession>A0A090AIM3</accession>
<evidence type="ECO:0000259" key="1">
    <source>
        <dbReference type="Pfam" id="PF10047"/>
    </source>
</evidence>
<dbReference type="Proteomes" id="UP000031623">
    <property type="component" value="Chromosome"/>
</dbReference>
<feature type="domain" description="DUF2281" evidence="1">
    <location>
        <begin position="7"/>
        <end position="39"/>
    </location>
</feature>
<dbReference type="HOGENOM" id="CLU_195863_0_0_6"/>
<dbReference type="EMBL" id="AP014633">
    <property type="protein sequence ID" value="BAP55257.1"/>
    <property type="molecule type" value="Genomic_DNA"/>
</dbReference>
<dbReference type="InterPro" id="IPR018739">
    <property type="entry name" value="DUF2281"/>
</dbReference>
<dbReference type="OrthoDB" id="8451054at2"/>
<dbReference type="STRING" id="40754.THII_0960"/>
<sequence length="79" mass="9648">MNLLEQIISHSRYLPEERQQEILDFIQFLEHQQLKSQQLLETKSSLNRSIRENPAFGMWMDMKGSSREWLNQLRQQQWT</sequence>
<name>A0A090AIM3_9GAMM</name>
<protein>
    <recommendedName>
        <fullName evidence="1">DUF2281 domain-containing protein</fullName>
    </recommendedName>
</protein>
<evidence type="ECO:0000313" key="2">
    <source>
        <dbReference type="EMBL" id="BAP55257.1"/>
    </source>
</evidence>
<dbReference type="Pfam" id="PF10047">
    <property type="entry name" value="DUF2281"/>
    <property type="match status" value="1"/>
</dbReference>
<dbReference type="AlphaFoldDB" id="A0A090AIM3"/>
<dbReference type="KEGG" id="tig:THII_0960"/>